<proteinExistence type="predicted"/>
<dbReference type="InterPro" id="IPR041017">
    <property type="entry name" value="Thioredoxin_10"/>
</dbReference>
<evidence type="ECO:0000313" key="8">
    <source>
        <dbReference type="EMBL" id="MCA9308258.1"/>
    </source>
</evidence>
<evidence type="ECO:0000259" key="7">
    <source>
        <dbReference type="PROSITE" id="PS51352"/>
    </source>
</evidence>
<dbReference type="Pfam" id="PF17991">
    <property type="entry name" value="Thioredoxin_10"/>
    <property type="match status" value="1"/>
</dbReference>
<protein>
    <submittedName>
        <fullName evidence="8">Redoxin domain-containing protein</fullName>
    </submittedName>
</protein>
<reference evidence="8" key="2">
    <citation type="journal article" date="2021" name="Microbiome">
        <title>Successional dynamics and alternative stable states in a saline activated sludge microbial community over 9 years.</title>
        <authorList>
            <person name="Wang Y."/>
            <person name="Ye J."/>
            <person name="Ju F."/>
            <person name="Liu L."/>
            <person name="Boyd J.A."/>
            <person name="Deng Y."/>
            <person name="Parks D.H."/>
            <person name="Jiang X."/>
            <person name="Yin X."/>
            <person name="Woodcroft B.J."/>
            <person name="Tyson G.W."/>
            <person name="Hugenholtz P."/>
            <person name="Polz M.F."/>
            <person name="Zhang T."/>
        </authorList>
    </citation>
    <scope>NUCLEOTIDE SEQUENCE</scope>
    <source>
        <strain evidence="8">HKST-UBA79</strain>
    </source>
</reference>
<dbReference type="PANTHER" id="PTHR42852">
    <property type="entry name" value="THIOL:DISULFIDE INTERCHANGE PROTEIN DSBE"/>
    <property type="match status" value="1"/>
</dbReference>
<dbReference type="SUPFAM" id="SSF52833">
    <property type="entry name" value="Thioredoxin-like"/>
    <property type="match status" value="1"/>
</dbReference>
<accession>A0A955EEJ0</accession>
<dbReference type="Proteomes" id="UP000740557">
    <property type="component" value="Unassembled WGS sequence"/>
</dbReference>
<name>A0A955EEJ0_UNCKA</name>
<dbReference type="InterPro" id="IPR003834">
    <property type="entry name" value="Cyt_c_assmbl_TM_dom"/>
</dbReference>
<gene>
    <name evidence="8" type="ORF">KC980_01985</name>
</gene>
<dbReference type="AlphaFoldDB" id="A0A955EEJ0"/>
<dbReference type="Pfam" id="PF02683">
    <property type="entry name" value="DsbD_TM"/>
    <property type="match status" value="1"/>
</dbReference>
<comment type="caution">
    <text evidence="8">The sequence shown here is derived from an EMBL/GenBank/DDBJ whole genome shotgun (WGS) entry which is preliminary data.</text>
</comment>
<dbReference type="EMBL" id="JAGQNX010000057">
    <property type="protein sequence ID" value="MCA9308258.1"/>
    <property type="molecule type" value="Genomic_DNA"/>
</dbReference>
<feature type="transmembrane region" description="Helical" evidence="6">
    <location>
        <begin position="123"/>
        <end position="148"/>
    </location>
</feature>
<evidence type="ECO:0000256" key="3">
    <source>
        <dbReference type="ARBA" id="ARBA00022692"/>
    </source>
</evidence>
<feature type="transmembrane region" description="Helical" evidence="6">
    <location>
        <begin position="154"/>
        <end position="176"/>
    </location>
</feature>
<evidence type="ECO:0000256" key="2">
    <source>
        <dbReference type="ARBA" id="ARBA00022475"/>
    </source>
</evidence>
<dbReference type="InterPro" id="IPR013766">
    <property type="entry name" value="Thioredoxin_domain"/>
</dbReference>
<dbReference type="Gene3D" id="3.40.30.10">
    <property type="entry name" value="Glutaredoxin"/>
    <property type="match status" value="1"/>
</dbReference>
<feature type="transmembrane region" description="Helical" evidence="6">
    <location>
        <begin position="40"/>
        <end position="65"/>
    </location>
</feature>
<dbReference type="CDD" id="cd03012">
    <property type="entry name" value="TlpA_like_DipZ_like"/>
    <property type="match status" value="1"/>
</dbReference>
<feature type="transmembrane region" description="Helical" evidence="6">
    <location>
        <begin position="71"/>
        <end position="89"/>
    </location>
</feature>
<dbReference type="GO" id="GO:0016491">
    <property type="term" value="F:oxidoreductase activity"/>
    <property type="evidence" value="ECO:0007669"/>
    <property type="project" value="InterPro"/>
</dbReference>
<keyword evidence="4 6" id="KW-1133">Transmembrane helix</keyword>
<reference evidence="8" key="1">
    <citation type="submission" date="2020-04" db="EMBL/GenBank/DDBJ databases">
        <authorList>
            <person name="Zhang T."/>
        </authorList>
    </citation>
    <scope>NUCLEOTIDE SEQUENCE</scope>
    <source>
        <strain evidence="8">HKST-UBA79</strain>
    </source>
</reference>
<evidence type="ECO:0000256" key="5">
    <source>
        <dbReference type="ARBA" id="ARBA00023136"/>
    </source>
</evidence>
<dbReference type="GO" id="GO:0005886">
    <property type="term" value="C:plasma membrane"/>
    <property type="evidence" value="ECO:0007669"/>
    <property type="project" value="UniProtKB-SubCell"/>
</dbReference>
<dbReference type="PANTHER" id="PTHR42852:SF13">
    <property type="entry name" value="PROTEIN DIPZ"/>
    <property type="match status" value="1"/>
</dbReference>
<evidence type="ECO:0000256" key="4">
    <source>
        <dbReference type="ARBA" id="ARBA00022989"/>
    </source>
</evidence>
<sequence>MDLLFISFLAGILTVLSPCVIPLLPVIVGGSLKEGSKSKAYLISTSLGLSVVVFTLLLKATTLLIEVSPRFWQIFSGGLVIALGLVTLFPQIWDKLSVTFGFSTKSEQLLAGSAQTQGKLQPVLIGAALGPVFSSCSPTYAIILATILPQSFTIGLLNLIIYGAGLALALLTLSIGGQKLTSKIKWAVNPEGWFKKSLGILFILVGFSIITGLEKKFEEYLVQGDYFDITKVEQYLLDKNDEQATKMLEENNGVIKLNQNNSNQNSKVKMSLSKPIKAPEIVDVANWINSGPLTLKDLKGKVVLIDFWTYSCINCIRTLPYLKSWNQKYADKGLVIIGMHAPEFAFEQKLENVQKAVSDFEITYPVALDNNFSTWKAYNNQYWPAKYFVDKNGLLRHFHFGEGDYEHSEQVIIALLEETGATVEPQTSAAQSTPPIARGQTPETYLGYWRHEYFANYNEITKDSTANYSLPAYLTKDYWGLAGEWQINNKDIVSKNNGVKLKLNYTATGVFLVMGSQDGTPKQVKVSTEPKVSYGNDVTNDVLIVTEPRLYRIIDNPTTINEGTLTLEFEQGIVANAFTFETK</sequence>
<evidence type="ECO:0000313" key="9">
    <source>
        <dbReference type="Proteomes" id="UP000740557"/>
    </source>
</evidence>
<evidence type="ECO:0000256" key="1">
    <source>
        <dbReference type="ARBA" id="ARBA00004651"/>
    </source>
</evidence>
<dbReference type="GO" id="GO:0016209">
    <property type="term" value="F:antioxidant activity"/>
    <property type="evidence" value="ECO:0007669"/>
    <property type="project" value="InterPro"/>
</dbReference>
<dbReference type="InterPro" id="IPR036249">
    <property type="entry name" value="Thioredoxin-like_sf"/>
</dbReference>
<feature type="domain" description="Thioredoxin" evidence="7">
    <location>
        <begin position="270"/>
        <end position="417"/>
    </location>
</feature>
<dbReference type="InterPro" id="IPR050553">
    <property type="entry name" value="Thioredoxin_ResA/DsbE_sf"/>
</dbReference>
<keyword evidence="2" id="KW-1003">Cell membrane</keyword>
<dbReference type="PROSITE" id="PS51352">
    <property type="entry name" value="THIOREDOXIN_2"/>
    <property type="match status" value="1"/>
</dbReference>
<dbReference type="InterPro" id="IPR000866">
    <property type="entry name" value="AhpC/TSA"/>
</dbReference>
<dbReference type="GO" id="GO:0017004">
    <property type="term" value="P:cytochrome complex assembly"/>
    <property type="evidence" value="ECO:0007669"/>
    <property type="project" value="InterPro"/>
</dbReference>
<organism evidence="8 9">
    <name type="scientific">candidate division WWE3 bacterium</name>
    <dbReference type="NCBI Taxonomy" id="2053526"/>
    <lineage>
        <taxon>Bacteria</taxon>
        <taxon>Katanobacteria</taxon>
    </lineage>
</organism>
<dbReference type="Pfam" id="PF00578">
    <property type="entry name" value="AhpC-TSA"/>
    <property type="match status" value="1"/>
</dbReference>
<dbReference type="Gene3D" id="2.60.120.260">
    <property type="entry name" value="Galactose-binding domain-like"/>
    <property type="match status" value="1"/>
</dbReference>
<keyword evidence="5 6" id="KW-0472">Membrane</keyword>
<comment type="subcellular location">
    <subcellularLocation>
        <location evidence="1">Cell membrane</location>
        <topology evidence="1">Multi-pass membrane protein</topology>
    </subcellularLocation>
</comment>
<feature type="transmembrane region" description="Helical" evidence="6">
    <location>
        <begin position="6"/>
        <end position="28"/>
    </location>
</feature>
<evidence type="ECO:0000256" key="6">
    <source>
        <dbReference type="SAM" id="Phobius"/>
    </source>
</evidence>
<keyword evidence="3 6" id="KW-0812">Transmembrane</keyword>